<keyword evidence="1" id="KW-0472">Membrane</keyword>
<keyword evidence="1" id="KW-1133">Transmembrane helix</keyword>
<gene>
    <name evidence="2" type="ordered locus">Sfum_0134</name>
</gene>
<protein>
    <submittedName>
        <fullName evidence="2">UbiA prenyltransferase</fullName>
    </submittedName>
</protein>
<keyword evidence="1" id="KW-0812">Transmembrane</keyword>
<feature type="transmembrane region" description="Helical" evidence="1">
    <location>
        <begin position="20"/>
        <end position="41"/>
    </location>
</feature>
<dbReference type="EMBL" id="CP000478">
    <property type="protein sequence ID" value="ABK15837.1"/>
    <property type="molecule type" value="Genomic_DNA"/>
</dbReference>
<sequence>MLIYMVLNILYSTKLKEIPIIDVLCVSAGFVLRILVGAYAVSVLPNHWIILMTFLLALFLSFAKRRDDIVLSGNNNNGLIRCVIVGYSLEFVSTIMSVLASVVIICYILFTLSPETVAKHGTHNLYSSSFWVIMGIIRYMQLTFVYQRSGSPSRILIEDIPLKIITVLWVVHIIFILYVK</sequence>
<feature type="transmembrane region" description="Helical" evidence="1">
    <location>
        <begin position="47"/>
        <end position="63"/>
    </location>
</feature>
<feature type="transmembrane region" description="Helical" evidence="1">
    <location>
        <begin position="84"/>
        <end position="110"/>
    </location>
</feature>
<evidence type="ECO:0000256" key="1">
    <source>
        <dbReference type="SAM" id="Phobius"/>
    </source>
</evidence>
<accession>A0LEI5</accession>
<dbReference type="STRING" id="335543.Sfum_0134"/>
<dbReference type="eggNOG" id="COG0382">
    <property type="taxonomic scope" value="Bacteria"/>
</dbReference>
<evidence type="ECO:0000313" key="3">
    <source>
        <dbReference type="Proteomes" id="UP000001784"/>
    </source>
</evidence>
<keyword evidence="3" id="KW-1185">Reference proteome</keyword>
<feature type="transmembrane region" description="Helical" evidence="1">
    <location>
        <begin position="130"/>
        <end position="148"/>
    </location>
</feature>
<proteinExistence type="predicted"/>
<dbReference type="GO" id="GO:0016740">
    <property type="term" value="F:transferase activity"/>
    <property type="evidence" value="ECO:0007669"/>
    <property type="project" value="UniProtKB-KW"/>
</dbReference>
<keyword evidence="2" id="KW-0808">Transferase</keyword>
<dbReference type="HOGENOM" id="CLU_029423_0_1_7"/>
<feature type="transmembrane region" description="Helical" evidence="1">
    <location>
        <begin position="160"/>
        <end position="179"/>
    </location>
</feature>
<dbReference type="AlphaFoldDB" id="A0LEI5"/>
<organism evidence="2 3">
    <name type="scientific">Syntrophobacter fumaroxidans (strain DSM 10017 / MPOB)</name>
    <dbReference type="NCBI Taxonomy" id="335543"/>
    <lineage>
        <taxon>Bacteria</taxon>
        <taxon>Pseudomonadati</taxon>
        <taxon>Thermodesulfobacteriota</taxon>
        <taxon>Syntrophobacteria</taxon>
        <taxon>Syntrophobacterales</taxon>
        <taxon>Syntrophobacteraceae</taxon>
        <taxon>Syntrophobacter</taxon>
    </lineage>
</organism>
<dbReference type="InParanoid" id="A0LEI5"/>
<dbReference type="Proteomes" id="UP000001784">
    <property type="component" value="Chromosome"/>
</dbReference>
<evidence type="ECO:0000313" key="2">
    <source>
        <dbReference type="EMBL" id="ABK15837.1"/>
    </source>
</evidence>
<reference evidence="2 3" key="1">
    <citation type="submission" date="2006-10" db="EMBL/GenBank/DDBJ databases">
        <title>Complete sequence of Syntrophobacter fumaroxidans MPOB.</title>
        <authorList>
            <consortium name="US DOE Joint Genome Institute"/>
            <person name="Copeland A."/>
            <person name="Lucas S."/>
            <person name="Lapidus A."/>
            <person name="Barry K."/>
            <person name="Detter J.C."/>
            <person name="Glavina del Rio T."/>
            <person name="Hammon N."/>
            <person name="Israni S."/>
            <person name="Pitluck S."/>
            <person name="Goltsman E.G."/>
            <person name="Martinez M."/>
            <person name="Schmutz J."/>
            <person name="Larimer F."/>
            <person name="Land M."/>
            <person name="Hauser L."/>
            <person name="Kyrpides N."/>
            <person name="Kim E."/>
            <person name="Boone D.R."/>
            <person name="Brockman F."/>
            <person name="Culley D."/>
            <person name="Ferry J."/>
            <person name="Gunsalus R."/>
            <person name="McInerney M.J."/>
            <person name="Morrison M."/>
            <person name="Plugge C."/>
            <person name="Rohlin L."/>
            <person name="Scholten J."/>
            <person name="Sieber J."/>
            <person name="Stams A.J.M."/>
            <person name="Worm P."/>
            <person name="Henstra A.M."/>
            <person name="Richardson P."/>
        </authorList>
    </citation>
    <scope>NUCLEOTIDE SEQUENCE [LARGE SCALE GENOMIC DNA]</scope>
    <source>
        <strain evidence="3">DSM 10017 / MPOB</strain>
    </source>
</reference>
<name>A0LEI5_SYNFM</name>
<dbReference type="KEGG" id="sfu:Sfum_0134"/>